<comment type="caution">
    <text evidence="1">The sequence shown here is derived from an EMBL/GenBank/DDBJ whole genome shotgun (WGS) entry which is preliminary data.</text>
</comment>
<dbReference type="EMBL" id="JANRMS010000964">
    <property type="protein sequence ID" value="KAJ3532402.1"/>
    <property type="molecule type" value="Genomic_DNA"/>
</dbReference>
<organism evidence="1 2">
    <name type="scientific">Fusarium decemcellulare</name>
    <dbReference type="NCBI Taxonomy" id="57161"/>
    <lineage>
        <taxon>Eukaryota</taxon>
        <taxon>Fungi</taxon>
        <taxon>Dikarya</taxon>
        <taxon>Ascomycota</taxon>
        <taxon>Pezizomycotina</taxon>
        <taxon>Sordariomycetes</taxon>
        <taxon>Hypocreomycetidae</taxon>
        <taxon>Hypocreales</taxon>
        <taxon>Nectriaceae</taxon>
        <taxon>Fusarium</taxon>
        <taxon>Fusarium decemcellulare species complex</taxon>
    </lineage>
</organism>
<gene>
    <name evidence="1" type="ORF">NM208_g8457</name>
</gene>
<evidence type="ECO:0000313" key="2">
    <source>
        <dbReference type="Proteomes" id="UP001148629"/>
    </source>
</evidence>
<keyword evidence="2" id="KW-1185">Reference proteome</keyword>
<accession>A0ACC1S5F8</accession>
<sequence length="605" mass="68631">MSNENCQRSISGDFIRQFSGPSSVQANLGQPTRELDHFTQQLNGEWAYWWMCQCTPLPEQPPSAPSEQAISMLAKLDTIFSDPGPWSLSNAHWRSHCFEYSELFVILPMEESTRESILVIVQGFLRRALESHGLNVGSSFSLPGDSRNGISWSGCLRLPPTDALYMYLEMFLGRFEPHYPLLPSRSLDPNNLADRENNKGLILLLLSMLAYGSMLDPAPKAQGFSRAITEICRLSMTDISSKDSSAMVKSAGLLQKVNITQTNTDLEKCWKGWVEQEASTRLPSSERLWLPPNPEAWVAAWQEEFGPGFPWWDAMSHQSSSPTLQDLFKFLISGKLDEKVERPEPLHMMLLLFPIQTLVTHFSQQASCSSDASSTTSVHFHSRELFFDDFQQLLYWWSKTFQRIEKRGFRGKAMADSALAMYHVINLNLYTSFDRLESLARRETTIKSFDENPARAWHLIRDPEKALEHCGRMFALFRRMGDAQQPIWSAAAIYRATIVLWAIRLFDLQGWLQPNREGCSGQNLTEDGNLVASPLWDSFLHCFSHPENGQVFSSGHDRQLVGFGDPQMCIQLGVEAMRHSCPATPFTLGVILKLEAMLAIWEQAD</sequence>
<dbReference type="Proteomes" id="UP001148629">
    <property type="component" value="Unassembled WGS sequence"/>
</dbReference>
<name>A0ACC1S5F8_9HYPO</name>
<protein>
    <submittedName>
        <fullName evidence="1">Uncharacterized protein</fullName>
    </submittedName>
</protein>
<proteinExistence type="predicted"/>
<evidence type="ECO:0000313" key="1">
    <source>
        <dbReference type="EMBL" id="KAJ3532402.1"/>
    </source>
</evidence>
<reference evidence="1" key="1">
    <citation type="submission" date="2022-08" db="EMBL/GenBank/DDBJ databases">
        <title>Genome Sequence of Fusarium decemcellulare.</title>
        <authorList>
            <person name="Buettner E."/>
        </authorList>
    </citation>
    <scope>NUCLEOTIDE SEQUENCE</scope>
    <source>
        <strain evidence="1">Babe19</strain>
    </source>
</reference>